<dbReference type="SUPFAM" id="SSF53067">
    <property type="entry name" value="Actin-like ATPase domain"/>
    <property type="match status" value="2"/>
</dbReference>
<evidence type="ECO:0000256" key="5">
    <source>
        <dbReference type="ARBA" id="ARBA00022777"/>
    </source>
</evidence>
<dbReference type="InterPro" id="IPR000577">
    <property type="entry name" value="Carb_kinase_FGGY"/>
</dbReference>
<organism evidence="11 12">
    <name type="scientific">Nostocoides vanveenii</name>
    <dbReference type="NCBI Taxonomy" id="330835"/>
    <lineage>
        <taxon>Bacteria</taxon>
        <taxon>Bacillati</taxon>
        <taxon>Actinomycetota</taxon>
        <taxon>Actinomycetes</taxon>
        <taxon>Micrococcales</taxon>
        <taxon>Intrasporangiaceae</taxon>
        <taxon>Nostocoides</taxon>
    </lineage>
</organism>
<evidence type="ECO:0000259" key="10">
    <source>
        <dbReference type="Pfam" id="PF02782"/>
    </source>
</evidence>
<evidence type="ECO:0000256" key="4">
    <source>
        <dbReference type="ARBA" id="ARBA00022741"/>
    </source>
</evidence>
<dbReference type="InterPro" id="IPR050406">
    <property type="entry name" value="FGGY_Carb_Kinase"/>
</dbReference>
<feature type="site" description="Important for activity" evidence="7">
    <location>
        <position position="11"/>
    </location>
</feature>
<proteinExistence type="inferred from homology"/>
<feature type="domain" description="Carbohydrate kinase FGGY C-terminal" evidence="10">
    <location>
        <begin position="245"/>
        <end position="427"/>
    </location>
</feature>
<keyword evidence="3 7" id="KW-0808">Transferase</keyword>
<evidence type="ECO:0000313" key="12">
    <source>
        <dbReference type="Proteomes" id="UP001501475"/>
    </source>
</evidence>
<feature type="binding site" evidence="7">
    <location>
        <begin position="73"/>
        <end position="74"/>
    </location>
    <ligand>
        <name>substrate</name>
    </ligand>
</feature>
<keyword evidence="12" id="KW-1185">Reference proteome</keyword>
<keyword evidence="2 7" id="KW-0859">Xylose metabolism</keyword>
<dbReference type="PANTHER" id="PTHR43095:SF5">
    <property type="entry name" value="XYLULOSE KINASE"/>
    <property type="match status" value="1"/>
</dbReference>
<dbReference type="CDD" id="cd07809">
    <property type="entry name" value="ASKHA_NBD_FGGY_BaXK-like"/>
    <property type="match status" value="1"/>
</dbReference>
<accession>A0ABP4WWD8</accession>
<keyword evidence="7 8" id="KW-0119">Carbohydrate metabolism</keyword>
<dbReference type="PANTHER" id="PTHR43095">
    <property type="entry name" value="SUGAR KINASE"/>
    <property type="match status" value="1"/>
</dbReference>
<feature type="domain" description="Carbohydrate kinase FGGY N-terminal" evidence="9">
    <location>
        <begin position="7"/>
        <end position="224"/>
    </location>
</feature>
<evidence type="ECO:0000259" key="9">
    <source>
        <dbReference type="Pfam" id="PF00370"/>
    </source>
</evidence>
<dbReference type="InterPro" id="IPR018485">
    <property type="entry name" value="FGGY_C"/>
</dbReference>
<dbReference type="EMBL" id="BAAAPN010000049">
    <property type="protein sequence ID" value="GAA1762111.1"/>
    <property type="molecule type" value="Genomic_DNA"/>
</dbReference>
<evidence type="ECO:0000256" key="6">
    <source>
        <dbReference type="ARBA" id="ARBA00022840"/>
    </source>
</evidence>
<keyword evidence="5 7" id="KW-0418">Kinase</keyword>
<dbReference type="InterPro" id="IPR006000">
    <property type="entry name" value="Xylulokinase"/>
</dbReference>
<evidence type="ECO:0000256" key="7">
    <source>
        <dbReference type="HAMAP-Rule" id="MF_02220"/>
    </source>
</evidence>
<reference evidence="12" key="1">
    <citation type="journal article" date="2019" name="Int. J. Syst. Evol. Microbiol.">
        <title>The Global Catalogue of Microorganisms (GCM) 10K type strain sequencing project: providing services to taxonomists for standard genome sequencing and annotation.</title>
        <authorList>
            <consortium name="The Broad Institute Genomics Platform"/>
            <consortium name="The Broad Institute Genome Sequencing Center for Infectious Disease"/>
            <person name="Wu L."/>
            <person name="Ma J."/>
        </authorList>
    </citation>
    <scope>NUCLEOTIDE SEQUENCE [LARGE SCALE GENOMIC DNA]</scope>
    <source>
        <strain evidence="12">JCM 15591</strain>
    </source>
</reference>
<dbReference type="Pfam" id="PF00370">
    <property type="entry name" value="FGGY_N"/>
    <property type="match status" value="1"/>
</dbReference>
<dbReference type="InterPro" id="IPR018484">
    <property type="entry name" value="FGGY_N"/>
</dbReference>
<dbReference type="HAMAP" id="MF_02220">
    <property type="entry name" value="XylB"/>
    <property type="match status" value="1"/>
</dbReference>
<dbReference type="Gene3D" id="3.30.420.40">
    <property type="match status" value="2"/>
</dbReference>
<dbReference type="RefSeq" id="WP_344066022.1">
    <property type="nucleotide sequence ID" value="NZ_BAAAPN010000049.1"/>
</dbReference>
<evidence type="ECO:0000256" key="8">
    <source>
        <dbReference type="RuleBase" id="RU364073"/>
    </source>
</evidence>
<dbReference type="Proteomes" id="UP001501475">
    <property type="component" value="Unassembled WGS sequence"/>
</dbReference>
<dbReference type="NCBIfam" id="TIGR01312">
    <property type="entry name" value="XylB"/>
    <property type="match status" value="1"/>
</dbReference>
<keyword evidence="4 7" id="KW-0547">Nucleotide-binding</keyword>
<dbReference type="Pfam" id="PF02782">
    <property type="entry name" value="FGGY_C"/>
    <property type="match status" value="1"/>
</dbReference>
<keyword evidence="6 7" id="KW-0067">ATP-binding</keyword>
<evidence type="ECO:0000256" key="1">
    <source>
        <dbReference type="ARBA" id="ARBA00009156"/>
    </source>
</evidence>
<name>A0ABP4WWD8_9MICO</name>
<evidence type="ECO:0000256" key="2">
    <source>
        <dbReference type="ARBA" id="ARBA00022629"/>
    </source>
</evidence>
<comment type="similarity">
    <text evidence="1 7 8">Belongs to the FGGY kinase family.</text>
</comment>
<comment type="caution">
    <text evidence="11">The sequence shown here is derived from an EMBL/GenBank/DDBJ whole genome shotgun (WGS) entry which is preliminary data.</text>
</comment>
<evidence type="ECO:0000256" key="3">
    <source>
        <dbReference type="ARBA" id="ARBA00022679"/>
    </source>
</evidence>
<dbReference type="EC" id="2.7.1.17" evidence="7 8"/>
<gene>
    <name evidence="7 8 11" type="primary">xylB</name>
    <name evidence="11" type="ORF">GCM10009810_21850</name>
</gene>
<sequence length="471" mass="48513">MSAQTLVAGVDSSTQSCKIVVCDAETGAIVRTARAPHPDGTEVDPRHWWAAYEQAGADGLLDGVSAIAVGGQQHGMVTLDDGDEVVRPALLWNDTRSAGAAADLVEEFGGAQAWAEQIGVVPVAAITATKLRWLARNEPDSMARTRTCVLPHDWLTGQILKDGNGFQRWVTDRGDASGTGYWSAHSQDYRADVMDLAMGRTVEVPTVLAPHEVAGRTASGMIVAPGTGDNMGAALGLGLLPGDVVVSLGTSGTVFARHTEAVVDASGALQSFADAEGGYLPLLCTLNAARVLNAGAAMLGVDYAEFDRLALAAAPGAGGLTLIPYLDGERTPNLPQSTGTLLGLTRANATPENLARAHVEGMLLNLVAGVGALRDHGVAVERILLIGGASASVAVQDIACQLFGLPVVVPAAGEYVGLGAARQAAWTLSGADAPPPWEISLDVRAEPGAPDAGAEIVGRYRDAVRALYGVV</sequence>
<comment type="catalytic activity">
    <reaction evidence="7 8">
        <text>D-xylulose + ATP = D-xylulose 5-phosphate + ADP + H(+)</text>
        <dbReference type="Rhea" id="RHEA:10964"/>
        <dbReference type="ChEBI" id="CHEBI:15378"/>
        <dbReference type="ChEBI" id="CHEBI:17140"/>
        <dbReference type="ChEBI" id="CHEBI:30616"/>
        <dbReference type="ChEBI" id="CHEBI:57737"/>
        <dbReference type="ChEBI" id="CHEBI:456216"/>
        <dbReference type="EC" id="2.7.1.17"/>
    </reaction>
</comment>
<feature type="active site" description="Proton acceptor" evidence="7">
    <location>
        <position position="229"/>
    </location>
</feature>
<evidence type="ECO:0000313" key="11">
    <source>
        <dbReference type="EMBL" id="GAA1762111.1"/>
    </source>
</evidence>
<dbReference type="InterPro" id="IPR043129">
    <property type="entry name" value="ATPase_NBD"/>
</dbReference>
<comment type="function">
    <text evidence="7">Catalyzes the phosphorylation of D-xylulose to D-xylulose 5-phosphate.</text>
</comment>
<protein>
    <recommendedName>
        <fullName evidence="7 8">Xylulose kinase</fullName>
        <shortName evidence="7 8">Xylulokinase</shortName>
        <ecNumber evidence="7 8">2.7.1.17</ecNumber>
    </recommendedName>
</protein>
<dbReference type="PIRSF" id="PIRSF000538">
    <property type="entry name" value="GlpK"/>
    <property type="match status" value="1"/>
</dbReference>